<feature type="domain" description="Sensor histidine kinase NatK-like C-terminal" evidence="2">
    <location>
        <begin position="324"/>
        <end position="424"/>
    </location>
</feature>
<organism evidence="3 4">
    <name type="scientific">Saccharibacillus endophyticus</name>
    <dbReference type="NCBI Taxonomy" id="2060666"/>
    <lineage>
        <taxon>Bacteria</taxon>
        <taxon>Bacillati</taxon>
        <taxon>Bacillota</taxon>
        <taxon>Bacilli</taxon>
        <taxon>Bacillales</taxon>
        <taxon>Paenibacillaceae</taxon>
        <taxon>Saccharibacillus</taxon>
    </lineage>
</organism>
<reference evidence="4" key="1">
    <citation type="journal article" date="2019" name="Int. J. Syst. Evol. Microbiol.">
        <title>The Global Catalogue of Microorganisms (GCM) 10K type strain sequencing project: providing services to taxonomists for standard genome sequencing and annotation.</title>
        <authorList>
            <consortium name="The Broad Institute Genomics Platform"/>
            <consortium name="The Broad Institute Genome Sequencing Center for Infectious Disease"/>
            <person name="Wu L."/>
            <person name="Ma J."/>
        </authorList>
    </citation>
    <scope>NUCLEOTIDE SEQUENCE [LARGE SCALE GENOMIC DNA]</scope>
    <source>
        <strain evidence="4">CCM 8702</strain>
    </source>
</reference>
<dbReference type="Proteomes" id="UP000605427">
    <property type="component" value="Unassembled WGS sequence"/>
</dbReference>
<gene>
    <name evidence="3" type="primary">agrC</name>
    <name evidence="3" type="ORF">GCM10007362_22640</name>
</gene>
<keyword evidence="1" id="KW-1133">Transmembrane helix</keyword>
<accession>A0ABQ1ZS89</accession>
<evidence type="ECO:0000259" key="2">
    <source>
        <dbReference type="Pfam" id="PF14501"/>
    </source>
</evidence>
<feature type="transmembrane region" description="Helical" evidence="1">
    <location>
        <begin position="175"/>
        <end position="197"/>
    </location>
</feature>
<protein>
    <submittedName>
        <fullName evidence="3">ATPase</fullName>
    </submittedName>
</protein>
<evidence type="ECO:0000313" key="4">
    <source>
        <dbReference type="Proteomes" id="UP000605427"/>
    </source>
</evidence>
<dbReference type="PANTHER" id="PTHR40448:SF1">
    <property type="entry name" value="TWO-COMPONENT SENSOR HISTIDINE KINASE"/>
    <property type="match status" value="1"/>
</dbReference>
<dbReference type="SUPFAM" id="SSF55874">
    <property type="entry name" value="ATPase domain of HSP90 chaperone/DNA topoisomerase II/histidine kinase"/>
    <property type="match status" value="1"/>
</dbReference>
<dbReference type="RefSeq" id="WP_172247392.1">
    <property type="nucleotide sequence ID" value="NZ_BMDD01000002.1"/>
</dbReference>
<feature type="transmembrane region" description="Helical" evidence="1">
    <location>
        <begin position="107"/>
        <end position="127"/>
    </location>
</feature>
<sequence>MLVFIGTLQVLLMVATAQIIVANTYPSFKKIITTIFWGILCALSFRWLGVYVSIPMLIGSFFVLYIPEKNNLKALGGLSYGTILILLSDPVATLMENVLSVSAESQLFYWIYAILLTAFSLAGSYGIRKLVQLFRRKGEIDDKLKKLVVYLGVLTVVVYYLCIYLSAYIGETIELIQLNLFFFFVYLLIAFLAFYIYSKSLRKAYEVKQKEAQQEAMQRYTQELEHQYTEIRKFRHDHQNILSSLDAFIQEEDFEGLKRYYGEKLKRASEHLESNDFKLENLSRIKVKEIKSIIASKLIRAQELGIDATFEAKEDIEFVPADSVAMVRALGILLDNAIEELQEIKQGSMQVGFIRDRNTIHIVIQNSCRPDMPRLHKLKEAGFSTKGKNRGLGLASLVELIGQLPNVTSETLIEQGQFKQILVINPI</sequence>
<name>A0ABQ1ZS89_9BACL</name>
<dbReference type="EMBL" id="BMDD01000002">
    <property type="protein sequence ID" value="GGH78016.1"/>
    <property type="molecule type" value="Genomic_DNA"/>
</dbReference>
<keyword evidence="1" id="KW-0812">Transmembrane</keyword>
<evidence type="ECO:0000313" key="3">
    <source>
        <dbReference type="EMBL" id="GGH78016.1"/>
    </source>
</evidence>
<feature type="transmembrane region" description="Helical" evidence="1">
    <location>
        <begin position="33"/>
        <end position="66"/>
    </location>
</feature>
<dbReference type="InterPro" id="IPR032834">
    <property type="entry name" value="NatK-like_C"/>
</dbReference>
<dbReference type="InterPro" id="IPR036890">
    <property type="entry name" value="HATPase_C_sf"/>
</dbReference>
<dbReference type="PANTHER" id="PTHR40448">
    <property type="entry name" value="TWO-COMPONENT SENSOR HISTIDINE KINASE"/>
    <property type="match status" value="1"/>
</dbReference>
<keyword evidence="1" id="KW-0472">Membrane</keyword>
<comment type="caution">
    <text evidence="3">The sequence shown here is derived from an EMBL/GenBank/DDBJ whole genome shotgun (WGS) entry which is preliminary data.</text>
</comment>
<feature type="transmembrane region" description="Helical" evidence="1">
    <location>
        <begin position="78"/>
        <end position="95"/>
    </location>
</feature>
<dbReference type="Gene3D" id="3.30.565.10">
    <property type="entry name" value="Histidine kinase-like ATPase, C-terminal domain"/>
    <property type="match status" value="1"/>
</dbReference>
<evidence type="ECO:0000256" key="1">
    <source>
        <dbReference type="SAM" id="Phobius"/>
    </source>
</evidence>
<feature type="transmembrane region" description="Helical" evidence="1">
    <location>
        <begin position="147"/>
        <end position="169"/>
    </location>
</feature>
<dbReference type="Pfam" id="PF14501">
    <property type="entry name" value="HATPase_c_5"/>
    <property type="match status" value="1"/>
</dbReference>
<proteinExistence type="predicted"/>
<keyword evidence="4" id="KW-1185">Reference proteome</keyword>